<evidence type="ECO:0000256" key="1">
    <source>
        <dbReference type="ARBA" id="ARBA00004496"/>
    </source>
</evidence>
<dbReference type="InterPro" id="IPR000682">
    <property type="entry name" value="PCMT"/>
</dbReference>
<dbReference type="PANTHER" id="PTHR11579">
    <property type="entry name" value="PROTEIN-L-ISOASPARTATE O-METHYLTRANSFERASE"/>
    <property type="match status" value="1"/>
</dbReference>
<name>A0A1G2B7C4_9BACT</name>
<evidence type="ECO:0000313" key="9">
    <source>
        <dbReference type="Proteomes" id="UP000179164"/>
    </source>
</evidence>
<dbReference type="InterPro" id="IPR029063">
    <property type="entry name" value="SAM-dependent_MTases_sf"/>
</dbReference>
<dbReference type="Pfam" id="PF01135">
    <property type="entry name" value="PCMT"/>
    <property type="match status" value="1"/>
</dbReference>
<comment type="similarity">
    <text evidence="2 7">Belongs to the methyltransferase superfamily. L-isoaspartyl/D-aspartyl protein methyltransferase family.</text>
</comment>
<evidence type="ECO:0000256" key="3">
    <source>
        <dbReference type="ARBA" id="ARBA00022490"/>
    </source>
</evidence>
<keyword evidence="4 7" id="KW-0489">Methyltransferase</keyword>
<dbReference type="GO" id="GO:0030091">
    <property type="term" value="P:protein repair"/>
    <property type="evidence" value="ECO:0007669"/>
    <property type="project" value="UniProtKB-UniRule"/>
</dbReference>
<dbReference type="HAMAP" id="MF_00090">
    <property type="entry name" value="PIMT"/>
    <property type="match status" value="1"/>
</dbReference>
<reference evidence="8 9" key="1">
    <citation type="journal article" date="2016" name="Nat. Commun.">
        <title>Thousands of microbial genomes shed light on interconnected biogeochemical processes in an aquifer system.</title>
        <authorList>
            <person name="Anantharaman K."/>
            <person name="Brown C.T."/>
            <person name="Hug L.A."/>
            <person name="Sharon I."/>
            <person name="Castelle C.J."/>
            <person name="Probst A.J."/>
            <person name="Thomas B.C."/>
            <person name="Singh A."/>
            <person name="Wilkins M.J."/>
            <person name="Karaoz U."/>
            <person name="Brodie E.L."/>
            <person name="Williams K.H."/>
            <person name="Hubbard S.S."/>
            <person name="Banfield J.F."/>
        </authorList>
    </citation>
    <scope>NUCLEOTIDE SEQUENCE [LARGE SCALE GENOMIC DNA]</scope>
</reference>
<comment type="caution">
    <text evidence="8">The sequence shown here is derived from an EMBL/GenBank/DDBJ whole genome shotgun (WGS) entry which is preliminary data.</text>
</comment>
<keyword evidence="3 7" id="KW-0963">Cytoplasm</keyword>
<dbReference type="GO" id="GO:0032259">
    <property type="term" value="P:methylation"/>
    <property type="evidence" value="ECO:0007669"/>
    <property type="project" value="UniProtKB-KW"/>
</dbReference>
<keyword evidence="5 7" id="KW-0808">Transferase</keyword>
<evidence type="ECO:0000256" key="5">
    <source>
        <dbReference type="ARBA" id="ARBA00022679"/>
    </source>
</evidence>
<comment type="subcellular location">
    <subcellularLocation>
        <location evidence="1 7">Cytoplasm</location>
    </subcellularLocation>
</comment>
<dbReference type="NCBIfam" id="TIGR00080">
    <property type="entry name" value="pimt"/>
    <property type="match status" value="1"/>
</dbReference>
<feature type="active site" evidence="7">
    <location>
        <position position="58"/>
    </location>
</feature>
<dbReference type="Proteomes" id="UP000179164">
    <property type="component" value="Unassembled WGS sequence"/>
</dbReference>
<evidence type="ECO:0000256" key="4">
    <source>
        <dbReference type="ARBA" id="ARBA00022603"/>
    </source>
</evidence>
<dbReference type="AlphaFoldDB" id="A0A1G2B7C4"/>
<comment type="function">
    <text evidence="7">Catalyzes the methyl esterification of L-isoaspartyl residues in peptides and proteins that result from spontaneous decomposition of normal L-aspartyl and L-asparaginyl residues. It plays a role in the repair and/or degradation of damaged proteins.</text>
</comment>
<evidence type="ECO:0000256" key="7">
    <source>
        <dbReference type="HAMAP-Rule" id="MF_00090"/>
    </source>
</evidence>
<evidence type="ECO:0000256" key="2">
    <source>
        <dbReference type="ARBA" id="ARBA00005369"/>
    </source>
</evidence>
<dbReference type="EMBL" id="MHKE01000006">
    <property type="protein sequence ID" value="OGY84606.1"/>
    <property type="molecule type" value="Genomic_DNA"/>
</dbReference>
<dbReference type="GO" id="GO:0004719">
    <property type="term" value="F:protein-L-isoaspartate (D-aspartate) O-methyltransferase activity"/>
    <property type="evidence" value="ECO:0007669"/>
    <property type="project" value="UniProtKB-UniRule"/>
</dbReference>
<evidence type="ECO:0000313" key="8">
    <source>
        <dbReference type="EMBL" id="OGY84606.1"/>
    </source>
</evidence>
<sequence length="213" mass="23469">MENYQGLVEKLIDEGYLKTPDIIRAFQHVGRAGFLPDEKKEDAAVNAPLPIGYGQTISQPLTVAFMIELLQPKKGDHIFDVGYGSGWQTALLSTLVGPGGRIVAIERVRPVADFGRHNVEVFGCTNVTFVVGDGTRGYKKNAPYDKIIVAAGAEQIPKALLEQLTVPGRLVIPVGRHEHDMVKIDRKGKKDFSEERFPGFQFVPLIPSEWGSE</sequence>
<keyword evidence="6 7" id="KW-0949">S-adenosyl-L-methionine</keyword>
<evidence type="ECO:0000256" key="6">
    <source>
        <dbReference type="ARBA" id="ARBA00022691"/>
    </source>
</evidence>
<dbReference type="NCBIfam" id="NF001453">
    <property type="entry name" value="PRK00312.1"/>
    <property type="match status" value="1"/>
</dbReference>
<gene>
    <name evidence="7" type="primary">pcm</name>
    <name evidence="8" type="ORF">A2898_03660</name>
</gene>
<dbReference type="PROSITE" id="PS01279">
    <property type="entry name" value="PCMT"/>
    <property type="match status" value="1"/>
</dbReference>
<comment type="catalytic activity">
    <reaction evidence="7">
        <text>[protein]-L-isoaspartate + S-adenosyl-L-methionine = [protein]-L-isoaspartate alpha-methyl ester + S-adenosyl-L-homocysteine</text>
        <dbReference type="Rhea" id="RHEA:12705"/>
        <dbReference type="Rhea" id="RHEA-COMP:12143"/>
        <dbReference type="Rhea" id="RHEA-COMP:12144"/>
        <dbReference type="ChEBI" id="CHEBI:57856"/>
        <dbReference type="ChEBI" id="CHEBI:59789"/>
        <dbReference type="ChEBI" id="CHEBI:90596"/>
        <dbReference type="ChEBI" id="CHEBI:90598"/>
        <dbReference type="EC" id="2.1.1.77"/>
    </reaction>
</comment>
<dbReference type="GO" id="GO:0005737">
    <property type="term" value="C:cytoplasm"/>
    <property type="evidence" value="ECO:0007669"/>
    <property type="project" value="UniProtKB-SubCell"/>
</dbReference>
<dbReference type="EC" id="2.1.1.77" evidence="7"/>
<accession>A0A1G2B7C4</accession>
<dbReference type="SUPFAM" id="SSF53335">
    <property type="entry name" value="S-adenosyl-L-methionine-dependent methyltransferases"/>
    <property type="match status" value="1"/>
</dbReference>
<proteinExistence type="inferred from homology"/>
<dbReference type="CDD" id="cd02440">
    <property type="entry name" value="AdoMet_MTases"/>
    <property type="match status" value="1"/>
</dbReference>
<dbReference type="Gene3D" id="3.40.50.150">
    <property type="entry name" value="Vaccinia Virus protein VP39"/>
    <property type="match status" value="1"/>
</dbReference>
<organism evidence="8 9">
    <name type="scientific">Candidatus Kerfeldbacteria bacterium RIFCSPLOWO2_01_FULL_48_11</name>
    <dbReference type="NCBI Taxonomy" id="1798543"/>
    <lineage>
        <taxon>Bacteria</taxon>
        <taxon>Candidatus Kerfeldiibacteriota</taxon>
    </lineage>
</organism>
<dbReference type="PANTHER" id="PTHR11579:SF0">
    <property type="entry name" value="PROTEIN-L-ISOASPARTATE(D-ASPARTATE) O-METHYLTRANSFERASE"/>
    <property type="match status" value="1"/>
</dbReference>
<protein>
    <recommendedName>
        <fullName evidence="7">Protein-L-isoaspartate O-methyltransferase</fullName>
        <ecNumber evidence="7">2.1.1.77</ecNumber>
    </recommendedName>
    <alternativeName>
        <fullName evidence="7">L-isoaspartyl protein carboxyl methyltransferase</fullName>
    </alternativeName>
    <alternativeName>
        <fullName evidence="7">Protein L-isoaspartyl methyltransferase</fullName>
    </alternativeName>
    <alternativeName>
        <fullName evidence="7">Protein-beta-aspartate methyltransferase</fullName>
        <shortName evidence="7">PIMT</shortName>
    </alternativeName>
</protein>